<gene>
    <name evidence="2" type="ORF">POM88_014462</name>
</gene>
<organism evidence="2 3">
    <name type="scientific">Heracleum sosnowskyi</name>
    <dbReference type="NCBI Taxonomy" id="360622"/>
    <lineage>
        <taxon>Eukaryota</taxon>
        <taxon>Viridiplantae</taxon>
        <taxon>Streptophyta</taxon>
        <taxon>Embryophyta</taxon>
        <taxon>Tracheophyta</taxon>
        <taxon>Spermatophyta</taxon>
        <taxon>Magnoliopsida</taxon>
        <taxon>eudicotyledons</taxon>
        <taxon>Gunneridae</taxon>
        <taxon>Pentapetalae</taxon>
        <taxon>asterids</taxon>
        <taxon>campanulids</taxon>
        <taxon>Apiales</taxon>
        <taxon>Apiaceae</taxon>
        <taxon>Apioideae</taxon>
        <taxon>apioid superclade</taxon>
        <taxon>Tordylieae</taxon>
        <taxon>Tordyliinae</taxon>
        <taxon>Heracleum</taxon>
    </lineage>
</organism>
<keyword evidence="3" id="KW-1185">Reference proteome</keyword>
<proteinExistence type="predicted"/>
<reference evidence="2" key="1">
    <citation type="submission" date="2023-02" db="EMBL/GenBank/DDBJ databases">
        <title>Genome of toxic invasive species Heracleum sosnowskyi carries increased number of genes despite the absence of recent whole-genome duplications.</title>
        <authorList>
            <person name="Schelkunov M."/>
            <person name="Shtratnikova V."/>
            <person name="Makarenko M."/>
            <person name="Klepikova A."/>
            <person name="Omelchenko D."/>
            <person name="Novikova G."/>
            <person name="Obukhova E."/>
            <person name="Bogdanov V."/>
            <person name="Penin A."/>
            <person name="Logacheva M."/>
        </authorList>
    </citation>
    <scope>NUCLEOTIDE SEQUENCE</scope>
    <source>
        <strain evidence="2">Hsosn_3</strain>
        <tissue evidence="2">Leaf</tissue>
    </source>
</reference>
<sequence length="271" mass="30235">MMMQMQNVEDDTTFLSTITHQEPITNHHQISESKSGSIKRKLLFSSTSPVSKKPNLSPSPVSPSALSGHSLEGFKKIQLPPTILRRTISEPIDPHCEFSNSRSPENLQRTLSVPSSVEAKSPESDRRIVPVVNVVETTPSSLPPRGPVVRRKMSDAMSSGKIGSEKESPSSLELKKIKKGLRQMSQWFSEALEMEDDQEQEVGKEEEQQGCECKYNTENAKGKECTETENEVDEAVSVDKTKECLIIKFRCPCSKAYHILLSGTSCYYKLT</sequence>
<feature type="compositionally biased region" description="Low complexity" evidence="1">
    <location>
        <begin position="48"/>
        <end position="67"/>
    </location>
</feature>
<dbReference type="Proteomes" id="UP001237642">
    <property type="component" value="Unassembled WGS sequence"/>
</dbReference>
<dbReference type="EMBL" id="JAUIZM010000003">
    <property type="protein sequence ID" value="KAK1395406.1"/>
    <property type="molecule type" value="Genomic_DNA"/>
</dbReference>
<evidence type="ECO:0000256" key="1">
    <source>
        <dbReference type="SAM" id="MobiDB-lite"/>
    </source>
</evidence>
<feature type="compositionally biased region" description="Polar residues" evidence="1">
    <location>
        <begin position="22"/>
        <end position="36"/>
    </location>
</feature>
<feature type="region of interest" description="Disordered" evidence="1">
    <location>
        <begin position="96"/>
        <end position="124"/>
    </location>
</feature>
<dbReference type="AlphaFoldDB" id="A0AAD8J152"/>
<protein>
    <submittedName>
        <fullName evidence="2">Uncharacterized protein</fullName>
    </submittedName>
</protein>
<feature type="compositionally biased region" description="Polar residues" evidence="1">
    <location>
        <begin position="98"/>
        <end position="115"/>
    </location>
</feature>
<reference evidence="2" key="2">
    <citation type="submission" date="2023-05" db="EMBL/GenBank/DDBJ databases">
        <authorList>
            <person name="Schelkunov M.I."/>
        </authorList>
    </citation>
    <scope>NUCLEOTIDE SEQUENCE</scope>
    <source>
        <strain evidence="2">Hsosn_3</strain>
        <tissue evidence="2">Leaf</tissue>
    </source>
</reference>
<evidence type="ECO:0000313" key="3">
    <source>
        <dbReference type="Proteomes" id="UP001237642"/>
    </source>
</evidence>
<accession>A0AAD8J152</accession>
<feature type="region of interest" description="Disordered" evidence="1">
    <location>
        <begin position="22"/>
        <end position="67"/>
    </location>
</feature>
<name>A0AAD8J152_9APIA</name>
<evidence type="ECO:0000313" key="2">
    <source>
        <dbReference type="EMBL" id="KAK1395406.1"/>
    </source>
</evidence>
<comment type="caution">
    <text evidence="2">The sequence shown here is derived from an EMBL/GenBank/DDBJ whole genome shotgun (WGS) entry which is preliminary data.</text>
</comment>